<evidence type="ECO:0000313" key="10">
    <source>
        <dbReference type="EMBL" id="AXA35841.1"/>
    </source>
</evidence>
<feature type="domain" description="NfeD-like C-terminal" evidence="7">
    <location>
        <begin position="409"/>
        <end position="464"/>
    </location>
</feature>
<sequence length="479" mass="50822">MKLRFVGLLWAFVSMIHPAVSNVAQTTSSLEGVRTLPPPDRAPRVLVAKLNDQMINPVTADFIISVIERGEALKVPVIIELDTPGGLLQSTREIVKKQLSSTVPVITFVYPSGSRAASAGVFITMASHVAAMAPGTNIGAAHVVDITGSWPTERDQFTTVPLGIRSPLPGTARDVMSEKVMNDTVAWVEAIANYRGRNAEWAKAAVERSVSVPSEKALELGVIDLVASDLPELLQKLDGRTVRLENETVVLRTAGAAYEYSELNESQKILNTLANPNIAVLLLLMGLVLLGYELTHPGLWIPGIAGLISLLLAALALRMLPTNYAAILLIVAGIGLFLAELKFTSYGLLTLAGAICLFFGALALFQQPKPFIGASVGIVAGIVATVTLLVALLTFLVARAQLHPSQVGVESYVGQCAEVIVDLSPRGKVFFNGTYWDAVSRTPVARGGKVRIVALEGMVLQVEPADGNAPNSDPKAASG</sequence>
<gene>
    <name evidence="10" type="ORF">BRCON_1064</name>
</gene>
<reference evidence="10 11" key="1">
    <citation type="submission" date="2018-05" db="EMBL/GenBank/DDBJ databases">
        <title>A metagenomic window into the 2 km-deep terrestrial subsurface aquifer revealed taxonomically and functionally diverse microbial community comprising novel uncultured bacterial lineages.</title>
        <authorList>
            <person name="Kadnikov V.V."/>
            <person name="Mardanov A.V."/>
            <person name="Beletsky A.V."/>
            <person name="Banks D."/>
            <person name="Pimenov N.V."/>
            <person name="Frank Y.A."/>
            <person name="Karnachuk O.V."/>
            <person name="Ravin N.V."/>
        </authorList>
    </citation>
    <scope>NUCLEOTIDE SEQUENCE [LARGE SCALE GENOMIC DNA]</scope>
    <source>
        <strain evidence="10">BY</strain>
    </source>
</reference>
<dbReference type="InterPro" id="IPR052165">
    <property type="entry name" value="Membrane_assoc_protease"/>
</dbReference>
<dbReference type="GO" id="GO:0006508">
    <property type="term" value="P:proteolysis"/>
    <property type="evidence" value="ECO:0007669"/>
    <property type="project" value="UniProtKB-KW"/>
</dbReference>
<evidence type="ECO:0000259" key="8">
    <source>
        <dbReference type="Pfam" id="PF24961"/>
    </source>
</evidence>
<evidence type="ECO:0000259" key="9">
    <source>
        <dbReference type="Pfam" id="PF25145"/>
    </source>
</evidence>
<evidence type="ECO:0000256" key="4">
    <source>
        <dbReference type="ARBA" id="ARBA00023136"/>
    </source>
</evidence>
<dbReference type="InterPro" id="IPR029045">
    <property type="entry name" value="ClpP/crotonase-like_dom_sf"/>
</dbReference>
<keyword evidence="4 5" id="KW-0472">Membrane</keyword>
<dbReference type="KEGG" id="schv:BRCON_1064"/>
<dbReference type="Pfam" id="PF01957">
    <property type="entry name" value="NfeD"/>
    <property type="match status" value="1"/>
</dbReference>
<organism evidence="10 11">
    <name type="scientific">Sumerlaea chitinivorans</name>
    <dbReference type="NCBI Taxonomy" id="2250252"/>
    <lineage>
        <taxon>Bacteria</taxon>
        <taxon>Candidatus Sumerlaeota</taxon>
        <taxon>Candidatus Sumerlaeia</taxon>
        <taxon>Candidatus Sumerlaeales</taxon>
        <taxon>Candidatus Sumerlaeaceae</taxon>
        <taxon>Candidatus Sumerlaea</taxon>
    </lineage>
</organism>
<feature type="transmembrane region" description="Helical" evidence="5">
    <location>
        <begin position="323"/>
        <end position="339"/>
    </location>
</feature>
<evidence type="ECO:0000256" key="5">
    <source>
        <dbReference type="SAM" id="Phobius"/>
    </source>
</evidence>
<keyword evidence="10" id="KW-0645">Protease</keyword>
<dbReference type="AlphaFoldDB" id="A0A2Z4Y3R0"/>
<dbReference type="SUPFAM" id="SSF52096">
    <property type="entry name" value="ClpP/crotonase"/>
    <property type="match status" value="1"/>
</dbReference>
<keyword evidence="2 5" id="KW-0812">Transmembrane</keyword>
<dbReference type="Pfam" id="PF24961">
    <property type="entry name" value="NfeD_membrane"/>
    <property type="match status" value="1"/>
</dbReference>
<evidence type="ECO:0000256" key="3">
    <source>
        <dbReference type="ARBA" id="ARBA00022989"/>
    </source>
</evidence>
<dbReference type="Gene3D" id="2.40.50.140">
    <property type="entry name" value="Nucleic acid-binding proteins"/>
    <property type="match status" value="1"/>
</dbReference>
<dbReference type="GO" id="GO:0008233">
    <property type="term" value="F:peptidase activity"/>
    <property type="evidence" value="ECO:0007669"/>
    <property type="project" value="UniProtKB-KW"/>
</dbReference>
<keyword evidence="10" id="KW-0378">Hydrolase</keyword>
<feature type="transmembrane region" description="Helical" evidence="5">
    <location>
        <begin position="346"/>
        <end position="365"/>
    </location>
</feature>
<keyword evidence="3 5" id="KW-1133">Transmembrane helix</keyword>
<comment type="subcellular location">
    <subcellularLocation>
        <location evidence="1">Membrane</location>
        <topology evidence="1">Multi-pass membrane protein</topology>
    </subcellularLocation>
</comment>
<dbReference type="CDD" id="cd07020">
    <property type="entry name" value="Clp_protease_NfeD_1"/>
    <property type="match status" value="1"/>
</dbReference>
<feature type="domain" description="NfeD1b N-terminal" evidence="9">
    <location>
        <begin position="58"/>
        <end position="152"/>
    </location>
</feature>
<dbReference type="Gene3D" id="3.90.226.10">
    <property type="entry name" value="2-enoyl-CoA Hydratase, Chain A, domain 1"/>
    <property type="match status" value="1"/>
</dbReference>
<evidence type="ECO:0000313" key="11">
    <source>
        <dbReference type="Proteomes" id="UP000262583"/>
    </source>
</evidence>
<dbReference type="InterPro" id="IPR012340">
    <property type="entry name" value="NA-bd_OB-fold"/>
</dbReference>
<dbReference type="PANTHER" id="PTHR33507">
    <property type="entry name" value="INNER MEMBRANE PROTEIN YBBJ"/>
    <property type="match status" value="1"/>
</dbReference>
<feature type="transmembrane region" description="Helical" evidence="5">
    <location>
        <begin position="371"/>
        <end position="398"/>
    </location>
</feature>
<protein>
    <submittedName>
        <fullName evidence="10">Membrane-bound ClpP-class protease</fullName>
    </submittedName>
</protein>
<feature type="signal peptide" evidence="6">
    <location>
        <begin position="1"/>
        <end position="19"/>
    </location>
</feature>
<keyword evidence="6" id="KW-0732">Signal</keyword>
<name>A0A2Z4Y3R0_SUMC1</name>
<dbReference type="Proteomes" id="UP000262583">
    <property type="component" value="Chromosome"/>
</dbReference>
<dbReference type="EMBL" id="CP030759">
    <property type="protein sequence ID" value="AXA35841.1"/>
    <property type="molecule type" value="Genomic_DNA"/>
</dbReference>
<dbReference type="InterPro" id="IPR002810">
    <property type="entry name" value="NfeD-like_C"/>
</dbReference>
<dbReference type="InterPro" id="IPR056739">
    <property type="entry name" value="NfeD_membrane"/>
</dbReference>
<feature type="transmembrane region" description="Helical" evidence="5">
    <location>
        <begin position="273"/>
        <end position="292"/>
    </location>
</feature>
<feature type="transmembrane region" description="Helical" evidence="5">
    <location>
        <begin position="299"/>
        <end position="317"/>
    </location>
</feature>
<evidence type="ECO:0000256" key="2">
    <source>
        <dbReference type="ARBA" id="ARBA00022692"/>
    </source>
</evidence>
<evidence type="ECO:0000256" key="6">
    <source>
        <dbReference type="SAM" id="SignalP"/>
    </source>
</evidence>
<dbReference type="InterPro" id="IPR056738">
    <property type="entry name" value="NfeD1b_N"/>
</dbReference>
<evidence type="ECO:0000256" key="1">
    <source>
        <dbReference type="ARBA" id="ARBA00004141"/>
    </source>
</evidence>
<dbReference type="SUPFAM" id="SSF141322">
    <property type="entry name" value="NfeD domain-like"/>
    <property type="match status" value="1"/>
</dbReference>
<dbReference type="Pfam" id="PF25145">
    <property type="entry name" value="NfeD1b_N"/>
    <property type="match status" value="1"/>
</dbReference>
<feature type="chain" id="PRO_5016328516" evidence="6">
    <location>
        <begin position="20"/>
        <end position="479"/>
    </location>
</feature>
<proteinExistence type="predicted"/>
<dbReference type="GO" id="GO:0016020">
    <property type="term" value="C:membrane"/>
    <property type="evidence" value="ECO:0007669"/>
    <property type="project" value="UniProtKB-SubCell"/>
</dbReference>
<dbReference type="PANTHER" id="PTHR33507:SF4">
    <property type="entry name" value="NODULATION COMPETITIVENESS PROTEIN NFED"/>
    <property type="match status" value="1"/>
</dbReference>
<feature type="domain" description="NfeD integral membrane" evidence="8">
    <location>
        <begin position="277"/>
        <end position="392"/>
    </location>
</feature>
<accession>A0A2Z4Y3R0</accession>
<evidence type="ECO:0000259" key="7">
    <source>
        <dbReference type="Pfam" id="PF01957"/>
    </source>
</evidence>